<evidence type="ECO:0000313" key="2">
    <source>
        <dbReference type="Proteomes" id="UP000297245"/>
    </source>
</evidence>
<evidence type="ECO:0000313" key="1">
    <source>
        <dbReference type="EMBL" id="THU97211.1"/>
    </source>
</evidence>
<dbReference type="EMBL" id="ML179160">
    <property type="protein sequence ID" value="THU97211.1"/>
    <property type="molecule type" value="Genomic_DNA"/>
</dbReference>
<reference evidence="1 2" key="1">
    <citation type="journal article" date="2019" name="Nat. Ecol. Evol.">
        <title>Megaphylogeny resolves global patterns of mushroom evolution.</title>
        <authorList>
            <person name="Varga T."/>
            <person name="Krizsan K."/>
            <person name="Foldi C."/>
            <person name="Dima B."/>
            <person name="Sanchez-Garcia M."/>
            <person name="Sanchez-Ramirez S."/>
            <person name="Szollosi G.J."/>
            <person name="Szarkandi J.G."/>
            <person name="Papp V."/>
            <person name="Albert L."/>
            <person name="Andreopoulos W."/>
            <person name="Angelini C."/>
            <person name="Antonin V."/>
            <person name="Barry K.W."/>
            <person name="Bougher N.L."/>
            <person name="Buchanan P."/>
            <person name="Buyck B."/>
            <person name="Bense V."/>
            <person name="Catcheside P."/>
            <person name="Chovatia M."/>
            <person name="Cooper J."/>
            <person name="Damon W."/>
            <person name="Desjardin D."/>
            <person name="Finy P."/>
            <person name="Geml J."/>
            <person name="Haridas S."/>
            <person name="Hughes K."/>
            <person name="Justo A."/>
            <person name="Karasinski D."/>
            <person name="Kautmanova I."/>
            <person name="Kiss B."/>
            <person name="Kocsube S."/>
            <person name="Kotiranta H."/>
            <person name="LaButti K.M."/>
            <person name="Lechner B.E."/>
            <person name="Liimatainen K."/>
            <person name="Lipzen A."/>
            <person name="Lukacs Z."/>
            <person name="Mihaltcheva S."/>
            <person name="Morgado L.N."/>
            <person name="Niskanen T."/>
            <person name="Noordeloos M.E."/>
            <person name="Ohm R.A."/>
            <person name="Ortiz-Santana B."/>
            <person name="Ovrebo C."/>
            <person name="Racz N."/>
            <person name="Riley R."/>
            <person name="Savchenko A."/>
            <person name="Shiryaev A."/>
            <person name="Soop K."/>
            <person name="Spirin V."/>
            <person name="Szebenyi C."/>
            <person name="Tomsovsky M."/>
            <person name="Tulloss R.E."/>
            <person name="Uehling J."/>
            <person name="Grigoriev I.V."/>
            <person name="Vagvolgyi C."/>
            <person name="Papp T."/>
            <person name="Martin F.M."/>
            <person name="Miettinen O."/>
            <person name="Hibbett D.S."/>
            <person name="Nagy L.G."/>
        </authorList>
    </citation>
    <scope>NUCLEOTIDE SEQUENCE [LARGE SCALE GENOMIC DNA]</scope>
    <source>
        <strain evidence="1 2">CBS 962.96</strain>
    </source>
</reference>
<protein>
    <submittedName>
        <fullName evidence="1">Uncharacterized protein</fullName>
    </submittedName>
</protein>
<dbReference type="AlphaFoldDB" id="A0A4S8M5E6"/>
<accession>A0A4S8M5E6</accession>
<sequence length="163" mass="18330">MYLSLYPLFSLQRNTNDENTFLIFALTATPQARAAEAQVGKRKLTEHEAHTIVSDGRRAVESVQYENVRLGKARKWKVGLSKKAQAQARTKSDQQRVLLVVRARPPANQKCTELSEYTPFESQFSPNAGTPLDDIDTDRRLTSPRALAQGALCEERDGRVVRT</sequence>
<organism evidence="1 2">
    <name type="scientific">Dendrothele bispora (strain CBS 962.96)</name>
    <dbReference type="NCBI Taxonomy" id="1314807"/>
    <lineage>
        <taxon>Eukaryota</taxon>
        <taxon>Fungi</taxon>
        <taxon>Dikarya</taxon>
        <taxon>Basidiomycota</taxon>
        <taxon>Agaricomycotina</taxon>
        <taxon>Agaricomycetes</taxon>
        <taxon>Agaricomycetidae</taxon>
        <taxon>Agaricales</taxon>
        <taxon>Agaricales incertae sedis</taxon>
        <taxon>Dendrothele</taxon>
    </lineage>
</organism>
<gene>
    <name evidence="1" type="ORF">K435DRAFT_796715</name>
</gene>
<keyword evidence="2" id="KW-1185">Reference proteome</keyword>
<proteinExistence type="predicted"/>
<dbReference type="Proteomes" id="UP000297245">
    <property type="component" value="Unassembled WGS sequence"/>
</dbReference>
<name>A0A4S8M5E6_DENBC</name>